<feature type="compositionally biased region" description="Basic and acidic residues" evidence="6">
    <location>
        <begin position="844"/>
        <end position="859"/>
    </location>
</feature>
<evidence type="ECO:0000256" key="1">
    <source>
        <dbReference type="ARBA" id="ARBA00009085"/>
    </source>
</evidence>
<dbReference type="Gramene" id="KQK16873">
    <property type="protein sequence ID" value="KQK16873"/>
    <property type="gene ID" value="BRADI_1g31187v3"/>
</dbReference>
<feature type="compositionally biased region" description="Low complexity" evidence="6">
    <location>
        <begin position="822"/>
        <end position="836"/>
    </location>
</feature>
<keyword evidence="12" id="KW-1185">Reference proteome</keyword>
<accession>A0A0Q3L0L9</accession>
<dbReference type="SUPFAM" id="SSF54001">
    <property type="entry name" value="Cysteine proteinases"/>
    <property type="match status" value="1"/>
</dbReference>
<dbReference type="OrthoDB" id="420187at2759"/>
<dbReference type="AlphaFoldDB" id="A0A0Q3L0L9"/>
<evidence type="ECO:0000313" key="10">
    <source>
        <dbReference type="EMBL" id="KQK16873.1"/>
    </source>
</evidence>
<keyword evidence="7" id="KW-1133">Transmembrane helix</keyword>
<evidence type="ECO:0008006" key="13">
    <source>
        <dbReference type="Google" id="ProtNLM"/>
    </source>
</evidence>
<keyword evidence="4" id="KW-0862">Zinc</keyword>
<dbReference type="PROSITE" id="PS50865">
    <property type="entry name" value="ZF_MYND_2"/>
    <property type="match status" value="1"/>
</dbReference>
<dbReference type="GO" id="GO:0005634">
    <property type="term" value="C:nucleus"/>
    <property type="evidence" value="ECO:0000318"/>
    <property type="project" value="GO_Central"/>
</dbReference>
<proteinExistence type="inferred from homology"/>
<dbReference type="Pfam" id="PF00443">
    <property type="entry name" value="UCH"/>
    <property type="match status" value="1"/>
</dbReference>
<evidence type="ECO:0000256" key="5">
    <source>
        <dbReference type="PROSITE-ProRule" id="PRU00134"/>
    </source>
</evidence>
<keyword evidence="7" id="KW-0472">Membrane</keyword>
<evidence type="ECO:0000256" key="4">
    <source>
        <dbReference type="ARBA" id="ARBA00022833"/>
    </source>
</evidence>
<reference evidence="10 11" key="1">
    <citation type="journal article" date="2010" name="Nature">
        <title>Genome sequencing and analysis of the model grass Brachypodium distachyon.</title>
        <authorList>
            <consortium name="International Brachypodium Initiative"/>
        </authorList>
    </citation>
    <scope>NUCLEOTIDE SEQUENCE [LARGE SCALE GENOMIC DNA]</scope>
    <source>
        <strain evidence="10 11">Bd21</strain>
    </source>
</reference>
<dbReference type="EnsemblPlants" id="KQK16873">
    <property type="protein sequence ID" value="KQK16873"/>
    <property type="gene ID" value="BRADI_1g31187v3"/>
</dbReference>
<dbReference type="EMBL" id="CM000880">
    <property type="protein sequence ID" value="KQK16873.1"/>
    <property type="molecule type" value="Genomic_DNA"/>
</dbReference>
<dbReference type="Pfam" id="PF01753">
    <property type="entry name" value="zf-MYND"/>
    <property type="match status" value="1"/>
</dbReference>
<dbReference type="InterPro" id="IPR050164">
    <property type="entry name" value="Peptidase_C19"/>
</dbReference>
<comment type="similarity">
    <text evidence="1">Belongs to the peptidase C19 family.</text>
</comment>
<dbReference type="GO" id="GO:0004843">
    <property type="term" value="F:cysteine-type deubiquitinase activity"/>
    <property type="evidence" value="ECO:0000318"/>
    <property type="project" value="GO_Central"/>
</dbReference>
<dbReference type="GO" id="GO:0008270">
    <property type="term" value="F:zinc ion binding"/>
    <property type="evidence" value="ECO:0007669"/>
    <property type="project" value="UniProtKB-KW"/>
</dbReference>
<feature type="compositionally biased region" description="Low complexity" evidence="6">
    <location>
        <begin position="81"/>
        <end position="93"/>
    </location>
</feature>
<sequence length="1048" mass="114145">MPGGVGGGEGSGGGIDFAALIQAAVVGFVLFTAAVAAVRRAASRYFVVDAAGFASAYDDHHSSSGALAYPMPPQENHHHQQQQQPMAQGQGQAAAGGGGGETAPCAECGRASIKRCSGCKRMRYCSGECQSKHWQSDHKFKCKQMKLDSVDKLPCGGEASSKKSSVFGRISLVPGHRKLNKVIFPYDEFLKLYNWRDHDFLPCGLVNCGNSCFANVVLQCLSCTRPLVAYLLWKDHARECSRRHEDWCFLCELQSHIQKATDSLHPFAPMKILSHLPNIGGNLGFGKQEDAHEFMRFAIDKMQSACLDEFGGEKVVDLSIQETTIIQHIFGGRLRSQVQCTACGMVSNRYENMMDLTVEIHGDAESLEECLNQFTAVEWLDGDNKYRCDGCSDYVKAQKHLTVHQAPNILTITLKRFQVRSGRYGKLNKRVTFPTKLDLTRYMSTTDGSDQYDLYAVVVHLDMMNASYFGHYICYIKDFRGRWRKVDDCKVMIVDEEEVHAQGAYMLLYSRRTARPGPLLTVKEPIKQEKQCGVPPSDGQNHLLPMDVTLKCESLLKPLEDLREDSESTNESLHKMSIDQESDMDLHINIERDKFITNQSLHLPVSSASHVLEEATRGPGSLLEDNATMRPDQFGNSACESSSVHSSEEESKEPAPEADYMDIDFEAGAEVERRNVQEQSVTVSSDSAGVIGNKTLVPTFENGTARKPKPLFSPGFLDKPSRKKSSFLGKIQNGGSIAVASQTTNGHWNERLSRPEQGHIANSGGQLTSSATGSVHCNGDMFATASNGVLFNGDTRSGNHSLHAAKRDAPSVNGFNPRPHRSPSSSNPNRNNTSNSEPFLQRGFLERPCSREKSVKGDDGLSCSNATSSSSANGNNISNSNISSGSSKGGIGMSPGLLTKRCRESAAMGSTASFMHDPLTGNISKEQDLVGDAALPDQVQENGIDVSVHGDENGYAALGTNNASYGEEICCSGTKNASYGEESCCNGAVDMHSSSCQRDDAPALLVAENGVASENADHLKSISPTLGHDGLRRRLTSKYFEQNSVDAQ</sequence>
<protein>
    <recommendedName>
        <fullName evidence="13">USP domain-containing protein</fullName>
    </recommendedName>
</protein>
<evidence type="ECO:0000256" key="3">
    <source>
        <dbReference type="ARBA" id="ARBA00022771"/>
    </source>
</evidence>
<dbReference type="InterPro" id="IPR018200">
    <property type="entry name" value="USP_CS"/>
</dbReference>
<evidence type="ECO:0000259" key="9">
    <source>
        <dbReference type="PROSITE" id="PS50865"/>
    </source>
</evidence>
<dbReference type="PANTHER" id="PTHR24006:SF677">
    <property type="entry name" value="UBIQUITIN CARBOXYL-TERMINAL HYDROLASE 19"/>
    <property type="match status" value="1"/>
</dbReference>
<keyword evidence="3 5" id="KW-0863">Zinc-finger</keyword>
<keyword evidence="2" id="KW-0479">Metal-binding</keyword>
<feature type="compositionally biased region" description="Basic and acidic residues" evidence="6">
    <location>
        <begin position="646"/>
        <end position="655"/>
    </location>
</feature>
<dbReference type="SUPFAM" id="SSF144232">
    <property type="entry name" value="HIT/MYND zinc finger-like"/>
    <property type="match status" value="1"/>
</dbReference>
<evidence type="ECO:0000259" key="8">
    <source>
        <dbReference type="PROSITE" id="PS50235"/>
    </source>
</evidence>
<feature type="transmembrane region" description="Helical" evidence="7">
    <location>
        <begin position="17"/>
        <end position="38"/>
    </location>
</feature>
<dbReference type="Gene3D" id="3.90.70.10">
    <property type="entry name" value="Cysteine proteinases"/>
    <property type="match status" value="1"/>
</dbReference>
<dbReference type="Proteomes" id="UP000008810">
    <property type="component" value="Chromosome 1"/>
</dbReference>
<organism evidence="10">
    <name type="scientific">Brachypodium distachyon</name>
    <name type="common">Purple false brome</name>
    <name type="synonym">Trachynia distachya</name>
    <dbReference type="NCBI Taxonomy" id="15368"/>
    <lineage>
        <taxon>Eukaryota</taxon>
        <taxon>Viridiplantae</taxon>
        <taxon>Streptophyta</taxon>
        <taxon>Embryophyta</taxon>
        <taxon>Tracheophyta</taxon>
        <taxon>Spermatophyta</taxon>
        <taxon>Magnoliopsida</taxon>
        <taxon>Liliopsida</taxon>
        <taxon>Poales</taxon>
        <taxon>Poaceae</taxon>
        <taxon>BOP clade</taxon>
        <taxon>Pooideae</taxon>
        <taxon>Stipodae</taxon>
        <taxon>Brachypodieae</taxon>
        <taxon>Brachypodium</taxon>
    </lineage>
</organism>
<keyword evidence="7" id="KW-0812">Transmembrane</keyword>
<reference evidence="10" key="2">
    <citation type="submission" date="2017-06" db="EMBL/GenBank/DDBJ databases">
        <title>WGS assembly of Brachypodium distachyon.</title>
        <authorList>
            <consortium name="The International Brachypodium Initiative"/>
            <person name="Lucas S."/>
            <person name="Harmon-Smith M."/>
            <person name="Lail K."/>
            <person name="Tice H."/>
            <person name="Grimwood J."/>
            <person name="Bruce D."/>
            <person name="Barry K."/>
            <person name="Shu S."/>
            <person name="Lindquist E."/>
            <person name="Wang M."/>
            <person name="Pitluck S."/>
            <person name="Vogel J.P."/>
            <person name="Garvin D.F."/>
            <person name="Mockler T.C."/>
            <person name="Schmutz J."/>
            <person name="Rokhsar D."/>
            <person name="Bevan M.W."/>
        </authorList>
    </citation>
    <scope>NUCLEOTIDE SEQUENCE</scope>
    <source>
        <strain evidence="10">Bd21</strain>
    </source>
</reference>
<dbReference type="CDD" id="cd02661">
    <property type="entry name" value="Peptidase_C19E"/>
    <property type="match status" value="1"/>
</dbReference>
<feature type="domain" description="MYND-type" evidence="9">
    <location>
        <begin position="105"/>
        <end position="142"/>
    </location>
</feature>
<feature type="region of interest" description="Disordered" evidence="6">
    <location>
        <begin position="64"/>
        <end position="96"/>
    </location>
</feature>
<dbReference type="InterPro" id="IPR001394">
    <property type="entry name" value="Peptidase_C19_UCH"/>
</dbReference>
<dbReference type="GeneID" id="100846465"/>
<reference evidence="11" key="3">
    <citation type="submission" date="2018-08" db="UniProtKB">
        <authorList>
            <consortium name="EnsemblPlants"/>
        </authorList>
    </citation>
    <scope>IDENTIFICATION</scope>
    <source>
        <strain evidence="11">cv. Bd21</strain>
    </source>
</reference>
<dbReference type="InterPro" id="IPR028889">
    <property type="entry name" value="USP"/>
</dbReference>
<evidence type="ECO:0000256" key="6">
    <source>
        <dbReference type="SAM" id="MobiDB-lite"/>
    </source>
</evidence>
<dbReference type="PROSITE" id="PS50235">
    <property type="entry name" value="USP_3"/>
    <property type="match status" value="1"/>
</dbReference>
<evidence type="ECO:0000256" key="2">
    <source>
        <dbReference type="ARBA" id="ARBA00022723"/>
    </source>
</evidence>
<evidence type="ECO:0000313" key="11">
    <source>
        <dbReference type="EnsemblPlants" id="KQK16873"/>
    </source>
</evidence>
<dbReference type="InterPro" id="IPR038765">
    <property type="entry name" value="Papain-like_cys_pep_sf"/>
</dbReference>
<gene>
    <name evidence="11" type="primary">LOC100846465</name>
    <name evidence="10" type="ORF">BRADI_1g31187v3</name>
</gene>
<dbReference type="InterPro" id="IPR002893">
    <property type="entry name" value="Znf_MYND"/>
</dbReference>
<evidence type="ECO:0000256" key="7">
    <source>
        <dbReference type="SAM" id="Phobius"/>
    </source>
</evidence>
<evidence type="ECO:0000313" key="12">
    <source>
        <dbReference type="Proteomes" id="UP000008810"/>
    </source>
</evidence>
<dbReference type="STRING" id="15368.A0A0Q3L0L9"/>
<feature type="domain" description="USP" evidence="8">
    <location>
        <begin position="203"/>
        <end position="512"/>
    </location>
</feature>
<dbReference type="GO" id="GO:0005829">
    <property type="term" value="C:cytosol"/>
    <property type="evidence" value="ECO:0000318"/>
    <property type="project" value="GO_Central"/>
</dbReference>
<feature type="region of interest" description="Disordered" evidence="6">
    <location>
        <begin position="612"/>
        <end position="660"/>
    </location>
</feature>
<dbReference type="GO" id="GO:0031647">
    <property type="term" value="P:regulation of protein stability"/>
    <property type="evidence" value="ECO:0000318"/>
    <property type="project" value="GO_Central"/>
</dbReference>
<feature type="compositionally biased region" description="Low complexity" evidence="6">
    <location>
        <begin position="860"/>
        <end position="886"/>
    </location>
</feature>
<dbReference type="FunFam" id="3.90.70.10:FF:000026">
    <property type="entry name" value="Ubiquitin carboxyl-terminal hydrolase 15"/>
    <property type="match status" value="1"/>
</dbReference>
<name>A0A0Q3L0L9_BRADI</name>
<dbReference type="RefSeq" id="XP_010240068.1">
    <property type="nucleotide sequence ID" value="XM_010241766.3"/>
</dbReference>
<dbReference type="PROSITE" id="PS01360">
    <property type="entry name" value="ZF_MYND_1"/>
    <property type="match status" value="1"/>
</dbReference>
<dbReference type="ExpressionAtlas" id="A0A0Q3L0L9">
    <property type="expression patterns" value="baseline and differential"/>
</dbReference>
<dbReference type="PROSITE" id="PS00972">
    <property type="entry name" value="USP_1"/>
    <property type="match status" value="1"/>
</dbReference>
<dbReference type="Gene3D" id="6.10.140.2220">
    <property type="match status" value="1"/>
</dbReference>
<feature type="region of interest" description="Disordered" evidence="6">
    <location>
        <begin position="798"/>
        <end position="897"/>
    </location>
</feature>
<dbReference type="GO" id="GO:0016579">
    <property type="term" value="P:protein deubiquitination"/>
    <property type="evidence" value="ECO:0007669"/>
    <property type="project" value="InterPro"/>
</dbReference>
<dbReference type="PANTHER" id="PTHR24006">
    <property type="entry name" value="UBIQUITIN CARBOXYL-TERMINAL HYDROLASE"/>
    <property type="match status" value="1"/>
</dbReference>